<dbReference type="InterPro" id="IPR011650">
    <property type="entry name" value="Peptidase_M20_dimer"/>
</dbReference>
<name>A0ABN1RWP8_9ACTN</name>
<dbReference type="NCBIfam" id="TIGR01891">
    <property type="entry name" value="amidohydrolases"/>
    <property type="match status" value="1"/>
</dbReference>
<protein>
    <submittedName>
        <fullName evidence="2">M20 family metallopeptidase</fullName>
    </submittedName>
</protein>
<dbReference type="EMBL" id="BAAAHH010000044">
    <property type="protein sequence ID" value="GAA0966496.1"/>
    <property type="molecule type" value="Genomic_DNA"/>
</dbReference>
<dbReference type="InterPro" id="IPR002933">
    <property type="entry name" value="Peptidase_M20"/>
</dbReference>
<evidence type="ECO:0000259" key="1">
    <source>
        <dbReference type="Pfam" id="PF07687"/>
    </source>
</evidence>
<dbReference type="PANTHER" id="PTHR11014:SF63">
    <property type="entry name" value="METALLOPEPTIDASE, PUTATIVE (AFU_ORTHOLOGUE AFUA_6G09600)-RELATED"/>
    <property type="match status" value="1"/>
</dbReference>
<organism evidence="2 3">
    <name type="scientific">Actinocorallia libanotica</name>
    <dbReference type="NCBI Taxonomy" id="46162"/>
    <lineage>
        <taxon>Bacteria</taxon>
        <taxon>Bacillati</taxon>
        <taxon>Actinomycetota</taxon>
        <taxon>Actinomycetes</taxon>
        <taxon>Streptosporangiales</taxon>
        <taxon>Thermomonosporaceae</taxon>
        <taxon>Actinocorallia</taxon>
    </lineage>
</organism>
<dbReference type="Pfam" id="PF01546">
    <property type="entry name" value="Peptidase_M20"/>
    <property type="match status" value="1"/>
</dbReference>
<reference evidence="2 3" key="1">
    <citation type="journal article" date="2019" name="Int. J. Syst. Evol. Microbiol.">
        <title>The Global Catalogue of Microorganisms (GCM) 10K type strain sequencing project: providing services to taxonomists for standard genome sequencing and annotation.</title>
        <authorList>
            <consortium name="The Broad Institute Genomics Platform"/>
            <consortium name="The Broad Institute Genome Sequencing Center for Infectious Disease"/>
            <person name="Wu L."/>
            <person name="Ma J."/>
        </authorList>
    </citation>
    <scope>NUCLEOTIDE SEQUENCE [LARGE SCALE GENOMIC DNA]</scope>
    <source>
        <strain evidence="2 3">JCM 10696</strain>
    </source>
</reference>
<dbReference type="InterPro" id="IPR017439">
    <property type="entry name" value="Amidohydrolase"/>
</dbReference>
<dbReference type="InterPro" id="IPR036264">
    <property type="entry name" value="Bact_exopeptidase_dim_dom"/>
</dbReference>
<sequence>MDRDVNPTLAAADALQDDLRDLRRALHAEPELGLHLPATQGKVLDSLAGLPLEITTGHALSSVTAVLHGGTPGPTVLLRADMDALPLDEHTGAEFRSRRTGVMHACGHDLHTAMLVGAARLLSGRGDLPGSVVFMFQPGEEGYAGARMMIDEGVLEATWQKPVAAYALHVSSSLLPSGIVLCKGGPIMAAADTVTVTVRGKGGHSSMPHTTRDPIPAACEMVTALQTFVTRSFDVFDPVVLTVGSFHSGDAPNVIPHDAMFTATVRSFSPESQRKVQAGLRRVVEGVAAAHDVSVDVDYRVDYPVTVNDHGEAAFLGGAVRDLLGAHRYVEAPQPVSASEDFSFVLADVPGAMAMLGACPPDRDPLTAAGNHSAEAEFDDSVLAAGSALYAELALRRLTRG</sequence>
<dbReference type="SUPFAM" id="SSF53187">
    <property type="entry name" value="Zn-dependent exopeptidases"/>
    <property type="match status" value="1"/>
</dbReference>
<comment type="caution">
    <text evidence="2">The sequence shown here is derived from an EMBL/GenBank/DDBJ whole genome shotgun (WGS) entry which is preliminary data.</text>
</comment>
<accession>A0ABN1RWP8</accession>
<proteinExistence type="predicted"/>
<feature type="domain" description="Peptidase M20 dimerisation" evidence="1">
    <location>
        <begin position="193"/>
        <end position="283"/>
    </location>
</feature>
<dbReference type="SUPFAM" id="SSF55031">
    <property type="entry name" value="Bacterial exopeptidase dimerisation domain"/>
    <property type="match status" value="1"/>
</dbReference>
<dbReference type="PIRSF" id="PIRSF005962">
    <property type="entry name" value="Pept_M20D_amidohydro"/>
    <property type="match status" value="1"/>
</dbReference>
<dbReference type="PANTHER" id="PTHR11014">
    <property type="entry name" value="PEPTIDASE M20 FAMILY MEMBER"/>
    <property type="match status" value="1"/>
</dbReference>
<dbReference type="Pfam" id="PF07687">
    <property type="entry name" value="M20_dimer"/>
    <property type="match status" value="1"/>
</dbReference>
<evidence type="ECO:0000313" key="3">
    <source>
        <dbReference type="Proteomes" id="UP001500665"/>
    </source>
</evidence>
<dbReference type="Proteomes" id="UP001500665">
    <property type="component" value="Unassembled WGS sequence"/>
</dbReference>
<dbReference type="Gene3D" id="3.30.70.360">
    <property type="match status" value="1"/>
</dbReference>
<dbReference type="Gene3D" id="3.40.630.10">
    <property type="entry name" value="Zn peptidases"/>
    <property type="match status" value="1"/>
</dbReference>
<dbReference type="CDD" id="cd03886">
    <property type="entry name" value="M20_Acy1"/>
    <property type="match status" value="1"/>
</dbReference>
<keyword evidence="3" id="KW-1185">Reference proteome</keyword>
<gene>
    <name evidence="2" type="ORF">GCM10009550_68910</name>
</gene>
<evidence type="ECO:0000313" key="2">
    <source>
        <dbReference type="EMBL" id="GAA0966496.1"/>
    </source>
</evidence>